<evidence type="ECO:0000313" key="7">
    <source>
        <dbReference type="EMBL" id="KAH0620145.1"/>
    </source>
</evidence>
<evidence type="ECO:0000256" key="3">
    <source>
        <dbReference type="ARBA" id="ARBA00022989"/>
    </source>
</evidence>
<dbReference type="EMBL" id="JAIPUX010003439">
    <property type="protein sequence ID" value="KAH0620145.1"/>
    <property type="molecule type" value="Genomic_DNA"/>
</dbReference>
<dbReference type="PANTHER" id="PTHR11040">
    <property type="entry name" value="ZINC/IRON TRANSPORTER"/>
    <property type="match status" value="1"/>
</dbReference>
<dbReference type="InterPro" id="IPR048992">
    <property type="entry name" value="Stereocilin_LRR"/>
</dbReference>
<keyword evidence="8" id="KW-1185">Reference proteome</keyword>
<dbReference type="Pfam" id="PF02535">
    <property type="entry name" value="Zip"/>
    <property type="match status" value="1"/>
</dbReference>
<keyword evidence="4 5" id="KW-0472">Membrane</keyword>
<organism evidence="7 8">
    <name type="scientific">Phrynosoma platyrhinos</name>
    <name type="common">Desert horned lizard</name>
    <dbReference type="NCBI Taxonomy" id="52577"/>
    <lineage>
        <taxon>Eukaryota</taxon>
        <taxon>Metazoa</taxon>
        <taxon>Chordata</taxon>
        <taxon>Craniata</taxon>
        <taxon>Vertebrata</taxon>
        <taxon>Euteleostomi</taxon>
        <taxon>Lepidosauria</taxon>
        <taxon>Squamata</taxon>
        <taxon>Bifurcata</taxon>
        <taxon>Unidentata</taxon>
        <taxon>Episquamata</taxon>
        <taxon>Toxicofera</taxon>
        <taxon>Iguania</taxon>
        <taxon>Phrynosomatidae</taxon>
        <taxon>Phrynosomatinae</taxon>
        <taxon>Phrynosoma</taxon>
    </lineage>
</organism>
<keyword evidence="2 5" id="KW-0812">Transmembrane</keyword>
<dbReference type="PANTHER" id="PTHR11040:SF214">
    <property type="entry name" value="SOLUTE CARRIER FAMILY 39 (ZINC TRANSPORTER), MEMBER 1"/>
    <property type="match status" value="1"/>
</dbReference>
<proteinExistence type="predicted"/>
<evidence type="ECO:0000313" key="8">
    <source>
        <dbReference type="Proteomes" id="UP000826234"/>
    </source>
</evidence>
<comment type="caution">
    <text evidence="7">The sequence shown here is derived from an EMBL/GenBank/DDBJ whole genome shotgun (WGS) entry which is preliminary data.</text>
</comment>
<name>A0ABQ7SS60_PHRPL</name>
<protein>
    <recommendedName>
        <fullName evidence="6">Stereocilin LRR domain-containing protein</fullName>
    </recommendedName>
</protein>
<dbReference type="Pfam" id="PF21058">
    <property type="entry name" value="Stereocilin"/>
    <property type="match status" value="1"/>
</dbReference>
<evidence type="ECO:0000256" key="5">
    <source>
        <dbReference type="SAM" id="Phobius"/>
    </source>
</evidence>
<reference evidence="7 8" key="1">
    <citation type="journal article" date="2022" name="Gigascience">
        <title>A chromosome-level genome assembly and annotation of the desert horned lizard, Phrynosoma platyrhinos, provides insight into chromosomal rearrangements among reptiles.</title>
        <authorList>
            <person name="Koochekian N."/>
            <person name="Ascanio A."/>
            <person name="Farleigh K."/>
            <person name="Card D.C."/>
            <person name="Schield D.R."/>
            <person name="Castoe T.A."/>
            <person name="Jezkova T."/>
        </authorList>
    </citation>
    <scope>NUCLEOTIDE SEQUENCE [LARGE SCALE GENOMIC DNA]</scope>
    <source>
        <strain evidence="7">NK-2021</strain>
    </source>
</reference>
<feature type="transmembrane region" description="Helical" evidence="5">
    <location>
        <begin position="766"/>
        <end position="785"/>
    </location>
</feature>
<evidence type="ECO:0000256" key="1">
    <source>
        <dbReference type="ARBA" id="ARBA00004141"/>
    </source>
</evidence>
<sequence length="786" mass="84926">MSSFTMVWCGIGSMRLGWTPQGQWAATPASILHALSPRDIANCGLFCGRRGIKHNISWSSGTLGIASTRAFPQWLLLMPGCPSPDGGPAARRHERSLGAARGPSLNLDRRSPAEVLLEAACNGSIPSLPGVSNFTLFLYCHLFNGSKEPSQSPLDLEAICSVASWYLSSLEGDSFWSQACKESFPYHFNSTASGHAPLLWCCFLEEGEEEEEEEWWTFRAQNLCGKAGWRELNEGLRQRLSVLFCHPRPNATSHQSSHGGCDPSSTGSPQAPCHASLLGECRGGHRCRLWALVCSCGSLLESLQGVPPWVRLHCLAEKEEEDQEEEGRTCWCCFQRVPGIPSVPIWLCRHAPSFLVKLLSQLVWCTDSLPSSSSSSPHWVPSATGYLLWLLDPLFAVPALEEVGQGIRQPLGQALLLAGLLGNDSSWASFHAHVALQDVSRFLQEGRDAAAKEELLHCFSVPPWEDPVLRLLVVQLLSAFPRLTPQLALHLSHCVPAMTVLDILHLPPALLANNSVLAVISSQSARMTPAQKRALVQQLLQTRRLGDVPSWPLELGSLICFLSLEELRQISALQDLQGPVEKRLLECVASGRLNPQGQASLPLLPSPEGQPPWREEAGVLGSSSPSAAPAASFRALALTLSLSFHSVFEGLAVGLQETQAKVLQLAAAILLHKTVIAVSLALLLLQSRLPLRWLVASLATFVLMTPLGLGLGILVTHRASSQGSSSGSDTVRSALEGVAAGTFMYITFLEILPHELSATATAGSRLPRVLAVLLGFSGMTALRFLG</sequence>
<keyword evidence="3 5" id="KW-1133">Transmembrane helix</keyword>
<feature type="transmembrane region" description="Helical" evidence="5">
    <location>
        <begin position="662"/>
        <end position="685"/>
    </location>
</feature>
<feature type="transmembrane region" description="Helical" evidence="5">
    <location>
        <begin position="691"/>
        <end position="714"/>
    </location>
</feature>
<comment type="subcellular location">
    <subcellularLocation>
        <location evidence="1">Membrane</location>
        <topology evidence="1">Multi-pass membrane protein</topology>
    </subcellularLocation>
</comment>
<accession>A0ABQ7SS60</accession>
<dbReference type="InterPro" id="IPR003689">
    <property type="entry name" value="ZIP"/>
</dbReference>
<feature type="domain" description="Stereocilin LRR" evidence="6">
    <location>
        <begin position="466"/>
        <end position="554"/>
    </location>
</feature>
<gene>
    <name evidence="7" type="ORF">JD844_014778</name>
</gene>
<feature type="transmembrane region" description="Helical" evidence="5">
    <location>
        <begin position="734"/>
        <end position="754"/>
    </location>
</feature>
<evidence type="ECO:0000256" key="4">
    <source>
        <dbReference type="ARBA" id="ARBA00023136"/>
    </source>
</evidence>
<evidence type="ECO:0000256" key="2">
    <source>
        <dbReference type="ARBA" id="ARBA00022692"/>
    </source>
</evidence>
<evidence type="ECO:0000259" key="6">
    <source>
        <dbReference type="Pfam" id="PF21058"/>
    </source>
</evidence>
<dbReference type="Proteomes" id="UP000826234">
    <property type="component" value="Unassembled WGS sequence"/>
</dbReference>